<dbReference type="SUPFAM" id="SSF48371">
    <property type="entry name" value="ARM repeat"/>
    <property type="match status" value="1"/>
</dbReference>
<dbReference type="Gene3D" id="1.10.760.10">
    <property type="entry name" value="Cytochrome c-like domain"/>
    <property type="match status" value="1"/>
</dbReference>
<evidence type="ECO:0000259" key="4">
    <source>
        <dbReference type="PROSITE" id="PS51007"/>
    </source>
</evidence>
<proteinExistence type="predicted"/>
<dbReference type="NCBIfam" id="TIGR02604">
    <property type="entry name" value="Piru_Ver_Nterm"/>
    <property type="match status" value="1"/>
</dbReference>
<dbReference type="GO" id="GO:0009055">
    <property type="term" value="F:electron transfer activity"/>
    <property type="evidence" value="ECO:0007669"/>
    <property type="project" value="InterPro"/>
</dbReference>
<name>A0A381WY63_9ZZZZ</name>
<dbReference type="PANTHER" id="PTHR33546:SF1">
    <property type="entry name" value="LARGE, MULTIFUNCTIONAL SECRETED PROTEIN"/>
    <property type="match status" value="1"/>
</dbReference>
<dbReference type="NCBIfam" id="TIGR02603">
    <property type="entry name" value="CxxCH_TIGR02603"/>
    <property type="match status" value="1"/>
</dbReference>
<dbReference type="GO" id="GO:0020037">
    <property type="term" value="F:heme binding"/>
    <property type="evidence" value="ECO:0007669"/>
    <property type="project" value="InterPro"/>
</dbReference>
<reference evidence="5" key="1">
    <citation type="submission" date="2018-05" db="EMBL/GenBank/DDBJ databases">
        <authorList>
            <person name="Lanie J.A."/>
            <person name="Ng W.-L."/>
            <person name="Kazmierczak K.M."/>
            <person name="Andrzejewski T.M."/>
            <person name="Davidsen T.M."/>
            <person name="Wayne K.J."/>
            <person name="Tettelin H."/>
            <person name="Glass J.I."/>
            <person name="Rusch D."/>
            <person name="Podicherti R."/>
            <person name="Tsui H.-C.T."/>
            <person name="Winkler M.E."/>
        </authorList>
    </citation>
    <scope>NUCLEOTIDE SEQUENCE</scope>
</reference>
<dbReference type="InterPro" id="IPR055557">
    <property type="entry name" value="DUF7133"/>
</dbReference>
<sequence length="886" mass="98214">MLKFALSLFIASLLTFSTAYPQLPDRVAFGKKKRALEQVPLSAFQLDPELGKDLKMEVWAESPLLFSPVAMDVGPQGRIWLTEGIDYNQRRRVANGQSIMVLSDSDGDGKADKSHVFVSEPNARHAPLGLAVFDNQIVLSATPDLIVYTDVDRDARFDPKIDKRKVLLTGFQNKGHDHTLHAAVGSPSGQWYFSFGNCGANILTPDGRHLIAGCYYGHSEAIGKQSSDGHVWVGGVAMRMNPDGTGLAPIGHNMRNTHDMAVSSFGDVFHSDNDDPSHCRSTWLMEYGNMGYADLRDGSRSWEEVAKTWEEPGGHDKNTRYSISHWRQNYPGALPPGTIYGAGSPIGQTFYENGSLGEALSGTFLSCDMVRKELMAYLPKPKDAQIEMGKPWALVGLKATEQKQHFLPTDIVVGTDGALYLSDFYNDTSRRNNQLSGTIYRITTKDRGNPQSPKIDYESDAGLVAALQSPARNVRTAAVNKLVARGNAVFPQLQQLFESAENPYVQVRPIWVMAQLGPKGQGYVRNLLNSRNPQHRLVAYRALRFAQPAGLIPMANKMAGDKDPSVRREVALSLRDVPYAKAKRALAQVIDGYDGKNRWYLEAIGAASVGNEDRVYDELVRPNHAKTSPAEWGDPVKNLAWRLHTPQAIEDLHATIKTQKPTIEDFRRWVMGYAGYRNNTERKQYKAQLESLAREPGFEDEKYQVTIEEVARKDLSNLQGEGLTESFIMPTQFGPDSVLSDVKTIAAMKGNAANGKTAAARCTICHKIGAAGVSFGPQLTNWGQARSIEEIVKEIMEPNAKLAHGFDKPVRLRKGTNIAEGMLSNFSWHAGSLKIKLFGGEVKKILFRRKGVKVEELKNHSWMPTPSRMGLSNQDVRDIAEYLKNL</sequence>
<dbReference type="InterPro" id="IPR013427">
    <property type="entry name" value="Haem-bd_dom_put"/>
</dbReference>
<evidence type="ECO:0000256" key="1">
    <source>
        <dbReference type="ARBA" id="ARBA00022617"/>
    </source>
</evidence>
<evidence type="ECO:0000256" key="3">
    <source>
        <dbReference type="ARBA" id="ARBA00023004"/>
    </source>
</evidence>
<dbReference type="InterPro" id="IPR036909">
    <property type="entry name" value="Cyt_c-like_dom_sf"/>
</dbReference>
<dbReference type="AlphaFoldDB" id="A0A381WY63"/>
<evidence type="ECO:0000313" key="5">
    <source>
        <dbReference type="EMBL" id="SVA57476.1"/>
    </source>
</evidence>
<feature type="domain" description="Cytochrome c" evidence="4">
    <location>
        <begin position="750"/>
        <end position="886"/>
    </location>
</feature>
<gene>
    <name evidence="5" type="ORF">METZ01_LOCUS110330</name>
</gene>
<dbReference type="InterPro" id="IPR009056">
    <property type="entry name" value="Cyt_c-like_dom"/>
</dbReference>
<dbReference type="Gene3D" id="1.25.10.10">
    <property type="entry name" value="Leucine-rich Repeat Variant"/>
    <property type="match status" value="1"/>
</dbReference>
<evidence type="ECO:0000256" key="2">
    <source>
        <dbReference type="ARBA" id="ARBA00022723"/>
    </source>
</evidence>
<dbReference type="PROSITE" id="PS51007">
    <property type="entry name" value="CYTC"/>
    <property type="match status" value="1"/>
</dbReference>
<dbReference type="InterPro" id="IPR013428">
    <property type="entry name" value="Membrane-bound_put_N"/>
</dbReference>
<dbReference type="PANTHER" id="PTHR33546">
    <property type="entry name" value="LARGE, MULTIFUNCTIONAL SECRETED PROTEIN-RELATED"/>
    <property type="match status" value="1"/>
</dbReference>
<dbReference type="EMBL" id="UINC01013274">
    <property type="protein sequence ID" value="SVA57476.1"/>
    <property type="molecule type" value="Genomic_DNA"/>
</dbReference>
<protein>
    <recommendedName>
        <fullName evidence="4">Cytochrome c domain-containing protein</fullName>
    </recommendedName>
</protein>
<dbReference type="SUPFAM" id="SSF46626">
    <property type="entry name" value="Cytochrome c"/>
    <property type="match status" value="1"/>
</dbReference>
<dbReference type="GO" id="GO:0046872">
    <property type="term" value="F:metal ion binding"/>
    <property type="evidence" value="ECO:0007669"/>
    <property type="project" value="UniProtKB-KW"/>
</dbReference>
<dbReference type="Gene3D" id="2.120.10.30">
    <property type="entry name" value="TolB, C-terminal domain"/>
    <property type="match status" value="1"/>
</dbReference>
<dbReference type="InterPro" id="IPR011989">
    <property type="entry name" value="ARM-like"/>
</dbReference>
<dbReference type="InterPro" id="IPR016024">
    <property type="entry name" value="ARM-type_fold"/>
</dbReference>
<keyword evidence="1" id="KW-0349">Heme</keyword>
<organism evidence="5">
    <name type="scientific">marine metagenome</name>
    <dbReference type="NCBI Taxonomy" id="408172"/>
    <lineage>
        <taxon>unclassified sequences</taxon>
        <taxon>metagenomes</taxon>
        <taxon>ecological metagenomes</taxon>
    </lineage>
</organism>
<keyword evidence="2" id="KW-0479">Metal-binding</keyword>
<dbReference type="Pfam" id="PF23500">
    <property type="entry name" value="DUF7133"/>
    <property type="match status" value="1"/>
</dbReference>
<dbReference type="InterPro" id="IPR011042">
    <property type="entry name" value="6-blade_b-propeller_TolB-like"/>
</dbReference>
<keyword evidence="3" id="KW-0408">Iron</keyword>
<dbReference type="SUPFAM" id="SSF63829">
    <property type="entry name" value="Calcium-dependent phosphotriesterase"/>
    <property type="match status" value="1"/>
</dbReference>
<accession>A0A381WY63</accession>
<dbReference type="Pfam" id="PF13646">
    <property type="entry name" value="HEAT_2"/>
    <property type="match status" value="1"/>
</dbReference>